<evidence type="ECO:0000256" key="6">
    <source>
        <dbReference type="ARBA" id="ARBA00023065"/>
    </source>
</evidence>
<feature type="transmembrane region" description="Helical" evidence="10">
    <location>
        <begin position="507"/>
        <end position="529"/>
    </location>
</feature>
<feature type="transmembrane region" description="Helical" evidence="10">
    <location>
        <begin position="28"/>
        <end position="51"/>
    </location>
</feature>
<feature type="domain" description="Cation/H+ exchanger transmembrane" evidence="11">
    <location>
        <begin position="184"/>
        <end position="444"/>
    </location>
</feature>
<dbReference type="AlphaFoldDB" id="A0A9K3LJN3"/>
<keyword evidence="7 10" id="KW-0472">Membrane</keyword>
<evidence type="ECO:0000256" key="2">
    <source>
        <dbReference type="ARBA" id="ARBA00022448"/>
    </source>
</evidence>
<feature type="transmembrane region" description="Helical" evidence="10">
    <location>
        <begin position="609"/>
        <end position="628"/>
    </location>
</feature>
<keyword evidence="5" id="KW-0915">Sodium</keyword>
<accession>A0A9K3LJN3</accession>
<evidence type="ECO:0000256" key="1">
    <source>
        <dbReference type="ARBA" id="ARBA00004141"/>
    </source>
</evidence>
<dbReference type="GO" id="GO:0051453">
    <property type="term" value="P:regulation of intracellular pH"/>
    <property type="evidence" value="ECO:0007669"/>
    <property type="project" value="TreeGrafter"/>
</dbReference>
<dbReference type="GO" id="GO:0098719">
    <property type="term" value="P:sodium ion import across plasma membrane"/>
    <property type="evidence" value="ECO:0007669"/>
    <property type="project" value="TreeGrafter"/>
</dbReference>
<comment type="caution">
    <text evidence="12">The sequence shown here is derived from an EMBL/GenBank/DDBJ whole genome shotgun (WGS) entry which is preliminary data.</text>
</comment>
<keyword evidence="2" id="KW-0813">Transport</keyword>
<feature type="transmembrane region" description="Helical" evidence="10">
    <location>
        <begin position="304"/>
        <end position="325"/>
    </location>
</feature>
<reference evidence="12" key="1">
    <citation type="journal article" date="2021" name="Sci. Rep.">
        <title>Diploid genomic architecture of Nitzschia inconspicua, an elite biomass production diatom.</title>
        <authorList>
            <person name="Oliver A."/>
            <person name="Podell S."/>
            <person name="Pinowska A."/>
            <person name="Traller J.C."/>
            <person name="Smith S.R."/>
            <person name="McClure R."/>
            <person name="Beliaev A."/>
            <person name="Bohutskyi P."/>
            <person name="Hill E.A."/>
            <person name="Rabines A."/>
            <person name="Zheng H."/>
            <person name="Allen L.Z."/>
            <person name="Kuo A."/>
            <person name="Grigoriev I.V."/>
            <person name="Allen A.E."/>
            <person name="Hazlebeck D."/>
            <person name="Allen E.E."/>
        </authorList>
    </citation>
    <scope>NUCLEOTIDE SEQUENCE</scope>
    <source>
        <strain evidence="12">Hildebrandi</strain>
    </source>
</reference>
<proteinExistence type="predicted"/>
<feature type="domain" description="Cation/H+ exchanger transmembrane" evidence="11">
    <location>
        <begin position="510"/>
        <end position="664"/>
    </location>
</feature>
<feature type="transmembrane region" description="Helical" evidence="10">
    <location>
        <begin position="265"/>
        <end position="284"/>
    </location>
</feature>
<feature type="transmembrane region" description="Helical" evidence="10">
    <location>
        <begin position="379"/>
        <end position="400"/>
    </location>
</feature>
<evidence type="ECO:0000256" key="4">
    <source>
        <dbReference type="ARBA" id="ARBA00022989"/>
    </source>
</evidence>
<dbReference type="InterPro" id="IPR006153">
    <property type="entry name" value="Cation/H_exchanger_TM"/>
</dbReference>
<evidence type="ECO:0000313" key="13">
    <source>
        <dbReference type="Proteomes" id="UP000693970"/>
    </source>
</evidence>
<gene>
    <name evidence="12" type="ORF">IV203_026683</name>
</gene>
<dbReference type="Pfam" id="PF00999">
    <property type="entry name" value="Na_H_Exchanger"/>
    <property type="match status" value="2"/>
</dbReference>
<evidence type="ECO:0000256" key="10">
    <source>
        <dbReference type="SAM" id="Phobius"/>
    </source>
</evidence>
<comment type="subcellular location">
    <subcellularLocation>
        <location evidence="1">Membrane</location>
        <topology evidence="1">Multi-pass membrane protein</topology>
    </subcellularLocation>
</comment>
<sequence length="763" mass="85322">MAPFVQIFSFEDRAHTSQMNKKKPSQSVFSKVIPLISLTFVVLLLTVVILLRDNSLRNPSSIAFTNVPSLVGYRRFLGKDDNPTIDDDNTRSEVCRKYLMNFLNGTTDANDQCQAFYNAYRTADCAQETHTNILGDDKNSTNVVIDDFFENWECCDYIRNYYGKNCENNSSLHSAQLLGVMLVLLFCTMIKALLKTWSLHWIPDACAFILVGTLVGGILRVLDSNLVPKLTFDSDLFMQIMLPPIIFQAALSIDKRAFRRDLFPILTFAGIGTAFSAIAIGWIVHKVSNLGNNGYNLPLIDSLVFGSLIASIDPVATLSILSGVGVNQADTLYTLIFGESLLNDGVAIVLFEVLRDRLGEENAFGPEAYREMIKHFCKVLFGSMGIGIVVGMCSTFYFWLLKGKQTAVTEVAIFFCWALIPYYIADGLKCSGIISIMVMGFIMDYFVIGGFQNEEVAWNDYVAMRTNEPVIERYQPVERWSIIHQSFWQAFSGRGHLLSRSRNHVGFVAHVIASVMDTAIFAYLGLFLFNGNSWNLRLNLTAICSCVTSRFVMVIVLSLLINIAVFLDFENRVGRCMKVLNPFHRINLAEDDDSIGSGNRMYVDRRTQLILLLAGVRGAVSFALVENIPVWDSVSQSGSKFKAELKAMTSSCIVFTLFVFGALTYMAVMRTSDQLSDDRVAGSNLTHRLLSEPLDSDDEVQTQSELASTPESLEIENGVGSIRARQVLFNQRRGHSGNSGESNEEYNNNPDTQYQYSNEWISS</sequence>
<keyword evidence="6" id="KW-0406">Ion transport</keyword>
<dbReference type="GO" id="GO:0015386">
    <property type="term" value="F:potassium:proton antiporter activity"/>
    <property type="evidence" value="ECO:0007669"/>
    <property type="project" value="TreeGrafter"/>
</dbReference>
<feature type="region of interest" description="Disordered" evidence="9">
    <location>
        <begin position="732"/>
        <end position="763"/>
    </location>
</feature>
<feature type="transmembrane region" description="Helical" evidence="10">
    <location>
        <begin position="549"/>
        <end position="569"/>
    </location>
</feature>
<keyword evidence="13" id="KW-1185">Reference proteome</keyword>
<feature type="compositionally biased region" description="Polar residues" evidence="9">
    <location>
        <begin position="701"/>
        <end position="711"/>
    </location>
</feature>
<feature type="transmembrane region" description="Helical" evidence="10">
    <location>
        <begin position="648"/>
        <end position="668"/>
    </location>
</feature>
<dbReference type="Proteomes" id="UP000693970">
    <property type="component" value="Unassembled WGS sequence"/>
</dbReference>
<dbReference type="PANTHER" id="PTHR10110">
    <property type="entry name" value="SODIUM/HYDROGEN EXCHANGER"/>
    <property type="match status" value="1"/>
</dbReference>
<dbReference type="PANTHER" id="PTHR10110:SF187">
    <property type="entry name" value="SODIUM_HYDROGEN EXCHANGER"/>
    <property type="match status" value="1"/>
</dbReference>
<feature type="compositionally biased region" description="Low complexity" evidence="9">
    <location>
        <begin position="736"/>
        <end position="749"/>
    </location>
</feature>
<dbReference type="EMBL" id="JAGRRH010000010">
    <property type="protein sequence ID" value="KAG7363323.1"/>
    <property type="molecule type" value="Genomic_DNA"/>
</dbReference>
<protein>
    <submittedName>
        <fullName evidence="12">Na+/H+ antiporter</fullName>
    </submittedName>
</protein>
<keyword evidence="4 10" id="KW-1133">Transmembrane helix</keyword>
<feature type="region of interest" description="Disordered" evidence="9">
    <location>
        <begin position="691"/>
        <end position="712"/>
    </location>
</feature>
<feature type="transmembrane region" description="Helical" evidence="10">
    <location>
        <begin position="236"/>
        <end position="253"/>
    </location>
</feature>
<feature type="transmembrane region" description="Helical" evidence="10">
    <location>
        <begin position="201"/>
        <end position="221"/>
    </location>
</feature>
<dbReference type="GO" id="GO:0015385">
    <property type="term" value="F:sodium:proton antiporter activity"/>
    <property type="evidence" value="ECO:0007669"/>
    <property type="project" value="InterPro"/>
</dbReference>
<feature type="transmembrane region" description="Helical" evidence="10">
    <location>
        <begin position="407"/>
        <end position="425"/>
    </location>
</feature>
<name>A0A9K3LJN3_9STRA</name>
<evidence type="ECO:0000256" key="9">
    <source>
        <dbReference type="SAM" id="MobiDB-lite"/>
    </source>
</evidence>
<dbReference type="OrthoDB" id="196264at2759"/>
<evidence type="ECO:0000256" key="7">
    <source>
        <dbReference type="ARBA" id="ARBA00023136"/>
    </source>
</evidence>
<evidence type="ECO:0000256" key="8">
    <source>
        <dbReference type="ARBA" id="ARBA00023201"/>
    </source>
</evidence>
<keyword evidence="8" id="KW-0739">Sodium transport</keyword>
<dbReference type="GO" id="GO:0005886">
    <property type="term" value="C:plasma membrane"/>
    <property type="evidence" value="ECO:0007669"/>
    <property type="project" value="TreeGrafter"/>
</dbReference>
<reference evidence="12" key="2">
    <citation type="submission" date="2021-04" db="EMBL/GenBank/DDBJ databases">
        <authorList>
            <person name="Podell S."/>
        </authorList>
    </citation>
    <scope>NUCLEOTIDE SEQUENCE</scope>
    <source>
        <strain evidence="12">Hildebrandi</strain>
    </source>
</reference>
<organism evidence="12 13">
    <name type="scientific">Nitzschia inconspicua</name>
    <dbReference type="NCBI Taxonomy" id="303405"/>
    <lineage>
        <taxon>Eukaryota</taxon>
        <taxon>Sar</taxon>
        <taxon>Stramenopiles</taxon>
        <taxon>Ochrophyta</taxon>
        <taxon>Bacillariophyta</taxon>
        <taxon>Bacillariophyceae</taxon>
        <taxon>Bacillariophycidae</taxon>
        <taxon>Bacillariales</taxon>
        <taxon>Bacillariaceae</taxon>
        <taxon>Nitzschia</taxon>
    </lineage>
</organism>
<feature type="compositionally biased region" description="Polar residues" evidence="9">
    <location>
        <begin position="750"/>
        <end position="763"/>
    </location>
</feature>
<feature type="transmembrane region" description="Helical" evidence="10">
    <location>
        <begin position="175"/>
        <end position="194"/>
    </location>
</feature>
<evidence type="ECO:0000313" key="12">
    <source>
        <dbReference type="EMBL" id="KAG7363323.1"/>
    </source>
</evidence>
<evidence type="ECO:0000256" key="3">
    <source>
        <dbReference type="ARBA" id="ARBA00022692"/>
    </source>
</evidence>
<dbReference type="InterPro" id="IPR018422">
    <property type="entry name" value="Cation/H_exchanger_CPA1"/>
</dbReference>
<evidence type="ECO:0000256" key="5">
    <source>
        <dbReference type="ARBA" id="ARBA00023053"/>
    </source>
</evidence>
<keyword evidence="3 10" id="KW-0812">Transmembrane</keyword>
<evidence type="ECO:0000259" key="11">
    <source>
        <dbReference type="Pfam" id="PF00999"/>
    </source>
</evidence>